<feature type="transmembrane region" description="Helical" evidence="1">
    <location>
        <begin position="25"/>
        <end position="52"/>
    </location>
</feature>
<dbReference type="Proteomes" id="UP000240254">
    <property type="component" value="Unassembled WGS sequence"/>
</dbReference>
<keyword evidence="1" id="KW-0472">Membrane</keyword>
<dbReference type="RefSeq" id="WP_065176532.1">
    <property type="nucleotide sequence ID" value="NZ_LZFA01000014.1"/>
</dbReference>
<dbReference type="AlphaFoldDB" id="A0A2T3IF42"/>
<gene>
    <name evidence="2" type="ORF">CTM88_19200</name>
</gene>
<keyword evidence="1" id="KW-1133">Transmembrane helix</keyword>
<evidence type="ECO:0000313" key="3">
    <source>
        <dbReference type="Proteomes" id="UP000240254"/>
    </source>
</evidence>
<keyword evidence="1" id="KW-0812">Transmembrane</keyword>
<sequence>MLNLHNVERKAELLNKDIEGKTSRFVIVFCSFNTTKIFWLYIGIFMLLQLIARQLEIAINGEPQLAIYDPVIAIILISHYLVTTRKMTKYLMKLAVSSI</sequence>
<organism evidence="2 3">
    <name type="scientific">Photobacterium aquimaris</name>
    <dbReference type="NCBI Taxonomy" id="512643"/>
    <lineage>
        <taxon>Bacteria</taxon>
        <taxon>Pseudomonadati</taxon>
        <taxon>Pseudomonadota</taxon>
        <taxon>Gammaproteobacteria</taxon>
        <taxon>Vibrionales</taxon>
        <taxon>Vibrionaceae</taxon>
        <taxon>Photobacterium</taxon>
    </lineage>
</organism>
<proteinExistence type="predicted"/>
<protein>
    <submittedName>
        <fullName evidence="2">Uncharacterized protein</fullName>
    </submittedName>
</protein>
<reference evidence="2 3" key="1">
    <citation type="submission" date="2018-03" db="EMBL/GenBank/DDBJ databases">
        <title>Whole genome sequencing of Histamine producing bacteria.</title>
        <authorList>
            <person name="Butler K."/>
        </authorList>
    </citation>
    <scope>NUCLEOTIDE SEQUENCE [LARGE SCALE GENOMIC DNA]</scope>
    <source>
        <strain evidence="2 3">BS2</strain>
    </source>
</reference>
<feature type="transmembrane region" description="Helical" evidence="1">
    <location>
        <begin position="64"/>
        <end position="83"/>
    </location>
</feature>
<evidence type="ECO:0000256" key="1">
    <source>
        <dbReference type="SAM" id="Phobius"/>
    </source>
</evidence>
<name>A0A2T3IF42_9GAMM</name>
<evidence type="ECO:0000313" key="2">
    <source>
        <dbReference type="EMBL" id="PSU24106.1"/>
    </source>
</evidence>
<accession>A0A2T3IF42</accession>
<dbReference type="EMBL" id="PYMK01000029">
    <property type="protein sequence ID" value="PSU24106.1"/>
    <property type="molecule type" value="Genomic_DNA"/>
</dbReference>
<comment type="caution">
    <text evidence="2">The sequence shown here is derived from an EMBL/GenBank/DDBJ whole genome shotgun (WGS) entry which is preliminary data.</text>
</comment>